<keyword evidence="2" id="KW-1185">Reference proteome</keyword>
<gene>
    <name evidence="1" type="ORF">FHS38_005450</name>
</gene>
<dbReference type="InterPro" id="IPR039261">
    <property type="entry name" value="FNR_nucleotide-bd"/>
</dbReference>
<organism evidence="1 2">
    <name type="scientific">Streptomyces netropsis</name>
    <name type="common">Streptoverticillium netropsis</name>
    <dbReference type="NCBI Taxonomy" id="55404"/>
    <lineage>
        <taxon>Bacteria</taxon>
        <taxon>Bacillati</taxon>
        <taxon>Actinomycetota</taxon>
        <taxon>Actinomycetes</taxon>
        <taxon>Kitasatosporales</taxon>
        <taxon>Streptomycetaceae</taxon>
        <taxon>Streptomyces</taxon>
    </lineage>
</organism>
<evidence type="ECO:0000313" key="2">
    <source>
        <dbReference type="Proteomes" id="UP000556436"/>
    </source>
</evidence>
<sequence length="45" mass="4873">MAPGVRAALRELYARRTGADATACDAWLRELTEAGRYVEDVYGAG</sequence>
<dbReference type="Proteomes" id="UP000556436">
    <property type="component" value="Unassembled WGS sequence"/>
</dbReference>
<reference evidence="1 2" key="1">
    <citation type="submission" date="2020-08" db="EMBL/GenBank/DDBJ databases">
        <title>Genomic Encyclopedia of Type Strains, Phase III (KMG-III): the genomes of soil and plant-associated and newly described type strains.</title>
        <authorList>
            <person name="Whitman W."/>
        </authorList>
    </citation>
    <scope>NUCLEOTIDE SEQUENCE [LARGE SCALE GENOMIC DNA]</scope>
    <source>
        <strain evidence="1 2">CECT 3265</strain>
    </source>
</reference>
<evidence type="ECO:0000313" key="1">
    <source>
        <dbReference type="EMBL" id="MBB4889375.1"/>
    </source>
</evidence>
<dbReference type="Gene3D" id="3.40.50.80">
    <property type="entry name" value="Nucleotide-binding domain of ferredoxin-NADP reductase (FNR) module"/>
    <property type="match status" value="1"/>
</dbReference>
<accession>A0A7W7LFQ2</accession>
<name>A0A7W7LFQ2_STRNE</name>
<dbReference type="EMBL" id="JACHJG010000013">
    <property type="protein sequence ID" value="MBB4889375.1"/>
    <property type="molecule type" value="Genomic_DNA"/>
</dbReference>
<dbReference type="AlphaFoldDB" id="A0A7W7LFQ2"/>
<proteinExistence type="predicted"/>
<comment type="caution">
    <text evidence="1">The sequence shown here is derived from an EMBL/GenBank/DDBJ whole genome shotgun (WGS) entry which is preliminary data.</text>
</comment>
<protein>
    <submittedName>
        <fullName evidence="1">Sulfite reductase alpha subunit-like flavoprotein</fullName>
    </submittedName>
</protein>